<dbReference type="OrthoDB" id="7908013at2"/>
<sequence>MAFTGTTSGRNQDRAKVAGGQDHEVKYEAGKTGASKADVKSAVKSVGNSRKKVEDKLGKR</sequence>
<reference evidence="3" key="1">
    <citation type="submission" date="2017-03" db="EMBL/GenBank/DDBJ databases">
        <authorList>
            <person name="Safronova V.I."/>
            <person name="Sazanova A.L."/>
            <person name="Chirak E.R."/>
        </authorList>
    </citation>
    <scope>NUCLEOTIDE SEQUENCE [LARGE SCALE GENOMIC DNA]</scope>
    <source>
        <strain evidence="3">Ach-343</strain>
    </source>
</reference>
<dbReference type="InterPro" id="IPR022037">
    <property type="entry name" value="DUF3606"/>
</dbReference>
<accession>A0A2W7CRQ3</accession>
<dbReference type="Pfam" id="PF12244">
    <property type="entry name" value="DUF3606"/>
    <property type="match status" value="1"/>
</dbReference>
<dbReference type="RefSeq" id="WP_111546289.1">
    <property type="nucleotide sequence ID" value="NZ_MZXV01000050.1"/>
</dbReference>
<dbReference type="EMBL" id="MZXV01000050">
    <property type="protein sequence ID" value="PZV36439.1"/>
    <property type="molecule type" value="Genomic_DNA"/>
</dbReference>
<name>A0A2W7CRQ3_9HYPH</name>
<comment type="caution">
    <text evidence="2">The sequence shown here is derived from an EMBL/GenBank/DDBJ whole genome shotgun (WGS) entry which is preliminary data.</text>
</comment>
<feature type="compositionally biased region" description="Basic and acidic residues" evidence="1">
    <location>
        <begin position="51"/>
        <end position="60"/>
    </location>
</feature>
<organism evidence="2 3">
    <name type="scientific">Mesorhizobium kowhaii</name>
    <dbReference type="NCBI Taxonomy" id="1300272"/>
    <lineage>
        <taxon>Bacteria</taxon>
        <taxon>Pseudomonadati</taxon>
        <taxon>Pseudomonadota</taxon>
        <taxon>Alphaproteobacteria</taxon>
        <taxon>Hyphomicrobiales</taxon>
        <taxon>Phyllobacteriaceae</taxon>
        <taxon>Mesorhizobium</taxon>
    </lineage>
</organism>
<feature type="region of interest" description="Disordered" evidence="1">
    <location>
        <begin position="1"/>
        <end position="60"/>
    </location>
</feature>
<evidence type="ECO:0000313" key="2">
    <source>
        <dbReference type="EMBL" id="PZV36439.1"/>
    </source>
</evidence>
<dbReference type="Proteomes" id="UP000248616">
    <property type="component" value="Unassembled WGS sequence"/>
</dbReference>
<proteinExistence type="predicted"/>
<feature type="compositionally biased region" description="Basic and acidic residues" evidence="1">
    <location>
        <begin position="11"/>
        <end position="29"/>
    </location>
</feature>
<feature type="compositionally biased region" description="Polar residues" evidence="1">
    <location>
        <begin position="1"/>
        <end position="10"/>
    </location>
</feature>
<evidence type="ECO:0000313" key="3">
    <source>
        <dbReference type="Proteomes" id="UP000248616"/>
    </source>
</evidence>
<keyword evidence="3" id="KW-1185">Reference proteome</keyword>
<dbReference type="AlphaFoldDB" id="A0A2W7CRQ3"/>
<evidence type="ECO:0000256" key="1">
    <source>
        <dbReference type="SAM" id="MobiDB-lite"/>
    </source>
</evidence>
<gene>
    <name evidence="2" type="ORF">B5V02_21920</name>
</gene>
<protein>
    <submittedName>
        <fullName evidence="2">DUF3606 domain-containing protein</fullName>
    </submittedName>
</protein>